<dbReference type="PANTHER" id="PTHR13947">
    <property type="entry name" value="GNAT FAMILY N-ACETYLTRANSFERASE"/>
    <property type="match status" value="1"/>
</dbReference>
<accession>A0A512BV71</accession>
<dbReference type="Gene3D" id="3.40.630.30">
    <property type="match status" value="1"/>
</dbReference>
<dbReference type="PROSITE" id="PS51186">
    <property type="entry name" value="GNAT"/>
    <property type="match status" value="1"/>
</dbReference>
<name>A0A512BV71_9HYPH</name>
<dbReference type="PANTHER" id="PTHR13947:SF37">
    <property type="entry name" value="LD18367P"/>
    <property type="match status" value="1"/>
</dbReference>
<protein>
    <recommendedName>
        <fullName evidence="2">N-acetyltransferase domain-containing protein</fullName>
    </recommendedName>
</protein>
<organism evidence="3 4">
    <name type="scientific">Microvirga aerophila</name>
    <dbReference type="NCBI Taxonomy" id="670291"/>
    <lineage>
        <taxon>Bacteria</taxon>
        <taxon>Pseudomonadati</taxon>
        <taxon>Pseudomonadota</taxon>
        <taxon>Alphaproteobacteria</taxon>
        <taxon>Hyphomicrobiales</taxon>
        <taxon>Methylobacteriaceae</taxon>
        <taxon>Microvirga</taxon>
    </lineage>
</organism>
<dbReference type="RefSeq" id="WP_114187997.1">
    <property type="nucleotide sequence ID" value="NZ_BJYU01000050.1"/>
</dbReference>
<dbReference type="InterPro" id="IPR016181">
    <property type="entry name" value="Acyl_CoA_acyltransferase"/>
</dbReference>
<keyword evidence="4" id="KW-1185">Reference proteome</keyword>
<dbReference type="Pfam" id="PF00583">
    <property type="entry name" value="Acetyltransf_1"/>
    <property type="match status" value="1"/>
</dbReference>
<dbReference type="CDD" id="cd04301">
    <property type="entry name" value="NAT_SF"/>
    <property type="match status" value="1"/>
</dbReference>
<reference evidence="3 4" key="1">
    <citation type="submission" date="2019-07" db="EMBL/GenBank/DDBJ databases">
        <title>Whole genome shotgun sequence of Microvirga aerophila NBRC 106136.</title>
        <authorList>
            <person name="Hosoyama A."/>
            <person name="Uohara A."/>
            <person name="Ohji S."/>
            <person name="Ichikawa N."/>
        </authorList>
    </citation>
    <scope>NUCLEOTIDE SEQUENCE [LARGE SCALE GENOMIC DNA]</scope>
    <source>
        <strain evidence="3 4">NBRC 106136</strain>
    </source>
</reference>
<evidence type="ECO:0000259" key="2">
    <source>
        <dbReference type="PROSITE" id="PS51186"/>
    </source>
</evidence>
<dbReference type="OrthoDB" id="2436196at2"/>
<evidence type="ECO:0000256" key="1">
    <source>
        <dbReference type="ARBA" id="ARBA00022679"/>
    </source>
</evidence>
<dbReference type="EMBL" id="BJYU01000050">
    <property type="protein sequence ID" value="GEO15859.1"/>
    <property type="molecule type" value="Genomic_DNA"/>
</dbReference>
<dbReference type="Proteomes" id="UP000321085">
    <property type="component" value="Unassembled WGS sequence"/>
</dbReference>
<dbReference type="InterPro" id="IPR000182">
    <property type="entry name" value="GNAT_dom"/>
</dbReference>
<dbReference type="InterPro" id="IPR050769">
    <property type="entry name" value="NAT_camello-type"/>
</dbReference>
<comment type="caution">
    <text evidence="3">The sequence shown here is derived from an EMBL/GenBank/DDBJ whole genome shotgun (WGS) entry which is preliminary data.</text>
</comment>
<gene>
    <name evidence="3" type="ORF">MAE02_35550</name>
</gene>
<keyword evidence="1" id="KW-0808">Transferase</keyword>
<dbReference type="AlphaFoldDB" id="A0A512BV71"/>
<evidence type="ECO:0000313" key="3">
    <source>
        <dbReference type="EMBL" id="GEO15859.1"/>
    </source>
</evidence>
<feature type="domain" description="N-acetyltransferase" evidence="2">
    <location>
        <begin position="1"/>
        <end position="166"/>
    </location>
</feature>
<proteinExistence type="predicted"/>
<sequence>MEIHAISSLPDFEEAHALINAMGTWDAEQSRRFGVPDVELMEYIYGHTVETLMEKFSQRGAAFFLARVDKDVAGCAGYSRSNDGIAELQKMYVRAEARGKGVAKGLMTACLERMRDDGYAGVRLETVTFMTDAIALYEAFGFTRSSPFRAVPLSLQPITIFMERKL</sequence>
<dbReference type="GO" id="GO:0008080">
    <property type="term" value="F:N-acetyltransferase activity"/>
    <property type="evidence" value="ECO:0007669"/>
    <property type="project" value="InterPro"/>
</dbReference>
<evidence type="ECO:0000313" key="4">
    <source>
        <dbReference type="Proteomes" id="UP000321085"/>
    </source>
</evidence>
<dbReference type="SUPFAM" id="SSF55729">
    <property type="entry name" value="Acyl-CoA N-acyltransferases (Nat)"/>
    <property type="match status" value="1"/>
</dbReference>